<comment type="caution">
    <text evidence="1">The sequence shown here is derived from an EMBL/GenBank/DDBJ whole genome shotgun (WGS) entry which is preliminary data.</text>
</comment>
<organism evidence="1 2">
    <name type="scientific">Bradyrhizobium yuanmingense</name>
    <dbReference type="NCBI Taxonomy" id="108015"/>
    <lineage>
        <taxon>Bacteria</taxon>
        <taxon>Pseudomonadati</taxon>
        <taxon>Pseudomonadota</taxon>
        <taxon>Alphaproteobacteria</taxon>
        <taxon>Hyphomicrobiales</taxon>
        <taxon>Nitrobacteraceae</taxon>
        <taxon>Bradyrhizobium</taxon>
    </lineage>
</organism>
<reference evidence="1 2" key="1">
    <citation type="submission" date="2024-07" db="EMBL/GenBank/DDBJ databases">
        <title>Genomic Encyclopedia of Type Strains, Phase V (KMG-V): Genome sequencing to study the core and pangenomes of soil and plant-associated prokaryotes.</title>
        <authorList>
            <person name="Whitman W."/>
        </authorList>
    </citation>
    <scope>NUCLEOTIDE SEQUENCE [LARGE SCALE GENOMIC DNA]</scope>
    <source>
        <strain evidence="1 2">USDA 222</strain>
    </source>
</reference>
<sequence length="69" mass="7587">MGNFPMFGAGLFVLLVLGYITSGVWKTGNSDAVTLRRICEAENVADVQIRECTIRQTIQSAVEARIAQR</sequence>
<name>A0ABV4GRJ3_9BRAD</name>
<dbReference type="Proteomes" id="UP001565474">
    <property type="component" value="Unassembled WGS sequence"/>
</dbReference>
<keyword evidence="2" id="KW-1185">Reference proteome</keyword>
<gene>
    <name evidence="1" type="ORF">ABH992_006119</name>
</gene>
<dbReference type="EMBL" id="JBGBZN010000002">
    <property type="protein sequence ID" value="MEY9473720.1"/>
    <property type="molecule type" value="Genomic_DNA"/>
</dbReference>
<proteinExistence type="predicted"/>
<protein>
    <submittedName>
        <fullName evidence="1">Uncharacterized protein</fullName>
    </submittedName>
</protein>
<evidence type="ECO:0000313" key="2">
    <source>
        <dbReference type="Proteomes" id="UP001565474"/>
    </source>
</evidence>
<accession>A0ABV4GRJ3</accession>
<evidence type="ECO:0000313" key="1">
    <source>
        <dbReference type="EMBL" id="MEY9473720.1"/>
    </source>
</evidence>